<keyword evidence="3" id="KW-1185">Reference proteome</keyword>
<proteinExistence type="predicted"/>
<dbReference type="GeneID" id="92050413"/>
<evidence type="ECO:0000256" key="1">
    <source>
        <dbReference type="SAM" id="MobiDB-lite"/>
    </source>
</evidence>
<reference evidence="2 3" key="1">
    <citation type="submission" date="2023-01" db="EMBL/GenBank/DDBJ databases">
        <title>Analysis of 21 Apiospora genomes using comparative genomics revels a genus with tremendous synthesis potential of carbohydrate active enzymes and secondary metabolites.</title>
        <authorList>
            <person name="Sorensen T."/>
        </authorList>
    </citation>
    <scope>NUCLEOTIDE SEQUENCE [LARGE SCALE GENOMIC DNA]</scope>
    <source>
        <strain evidence="2 3">CBS 114990</strain>
    </source>
</reference>
<accession>A0ABR1V5V1</accession>
<feature type="compositionally biased region" description="Polar residues" evidence="1">
    <location>
        <begin position="25"/>
        <end position="39"/>
    </location>
</feature>
<dbReference type="EMBL" id="JAQQWN010000009">
    <property type="protein sequence ID" value="KAK8066292.1"/>
    <property type="molecule type" value="Genomic_DNA"/>
</dbReference>
<dbReference type="Proteomes" id="UP001433268">
    <property type="component" value="Unassembled WGS sequence"/>
</dbReference>
<feature type="compositionally biased region" description="Basic and acidic residues" evidence="1">
    <location>
        <begin position="1"/>
        <end position="15"/>
    </location>
</feature>
<gene>
    <name evidence="2" type="ORF">PG997_013039</name>
</gene>
<name>A0ABR1V5V1_9PEZI</name>
<organism evidence="2 3">
    <name type="scientific">Apiospora hydei</name>
    <dbReference type="NCBI Taxonomy" id="1337664"/>
    <lineage>
        <taxon>Eukaryota</taxon>
        <taxon>Fungi</taxon>
        <taxon>Dikarya</taxon>
        <taxon>Ascomycota</taxon>
        <taxon>Pezizomycotina</taxon>
        <taxon>Sordariomycetes</taxon>
        <taxon>Xylariomycetidae</taxon>
        <taxon>Amphisphaeriales</taxon>
        <taxon>Apiosporaceae</taxon>
        <taxon>Apiospora</taxon>
    </lineage>
</organism>
<comment type="caution">
    <text evidence="2">The sequence shown here is derived from an EMBL/GenBank/DDBJ whole genome shotgun (WGS) entry which is preliminary data.</text>
</comment>
<dbReference type="RefSeq" id="XP_066663045.1">
    <property type="nucleotide sequence ID" value="XM_066817353.1"/>
</dbReference>
<feature type="region of interest" description="Disordered" evidence="1">
    <location>
        <begin position="1"/>
        <end position="39"/>
    </location>
</feature>
<evidence type="ECO:0000313" key="2">
    <source>
        <dbReference type="EMBL" id="KAK8066292.1"/>
    </source>
</evidence>
<protein>
    <submittedName>
        <fullName evidence="2">Uncharacterized protein</fullName>
    </submittedName>
</protein>
<evidence type="ECO:0000313" key="3">
    <source>
        <dbReference type="Proteomes" id="UP001433268"/>
    </source>
</evidence>
<sequence>MDRRDTPELLTKEQKLPPSAHPFVTASTTSAEKTTNSDTAVSQVAADFVALSNSVADGESDTCPFLPSLHGSETLAPRLRDTRLSENLLVDTF</sequence>